<accession>A0ABV3TAZ0</accession>
<keyword evidence="4" id="KW-1185">Reference proteome</keyword>
<gene>
    <name evidence="3" type="ORF">V6X73_03510</name>
</gene>
<reference evidence="3 4" key="1">
    <citation type="submission" date="2024-02" db="EMBL/GenBank/DDBJ databases">
        <title>New especies of Spiribacter isolated from saline water.</title>
        <authorList>
            <person name="Leon M.J."/>
            <person name="De La Haba R."/>
            <person name="Sanchez-Porro C."/>
            <person name="Ventosa A."/>
        </authorList>
    </citation>
    <scope>NUCLEOTIDE SEQUENCE [LARGE SCALE GENOMIC DNA]</scope>
    <source>
        <strain evidence="4">ag22IC6-390</strain>
    </source>
</reference>
<feature type="compositionally biased region" description="Gly residues" evidence="1">
    <location>
        <begin position="92"/>
        <end position="105"/>
    </location>
</feature>
<dbReference type="InterPro" id="IPR013429">
    <property type="entry name" value="Regulatory_FmdB_Zinc_ribbon"/>
</dbReference>
<feature type="region of interest" description="Disordered" evidence="1">
    <location>
        <begin position="54"/>
        <end position="123"/>
    </location>
</feature>
<feature type="compositionally biased region" description="Basic and acidic residues" evidence="1">
    <location>
        <begin position="56"/>
        <end position="74"/>
    </location>
</feature>
<evidence type="ECO:0000313" key="3">
    <source>
        <dbReference type="EMBL" id="MEX0468798.1"/>
    </source>
</evidence>
<dbReference type="PANTHER" id="PTHR34404:SF2">
    <property type="entry name" value="CONSERVED SERINE RICH PROTEIN"/>
    <property type="match status" value="1"/>
</dbReference>
<organism evidence="3 4">
    <name type="scientific">Spiribacter pallidus</name>
    <dbReference type="NCBI Taxonomy" id="1987936"/>
    <lineage>
        <taxon>Bacteria</taxon>
        <taxon>Pseudomonadati</taxon>
        <taxon>Pseudomonadota</taxon>
        <taxon>Gammaproteobacteria</taxon>
        <taxon>Chromatiales</taxon>
        <taxon>Ectothiorhodospiraceae</taxon>
        <taxon>Spiribacter</taxon>
    </lineage>
</organism>
<evidence type="ECO:0000313" key="4">
    <source>
        <dbReference type="Proteomes" id="UP001556709"/>
    </source>
</evidence>
<evidence type="ECO:0000259" key="2">
    <source>
        <dbReference type="SMART" id="SM00834"/>
    </source>
</evidence>
<sequence>MPIYEYICDDCGHELEALQGLSDDPLTDCPQCENARLRRKISAAAFRLKGGGWYETDFKKDNKRNLAGEGKAEKGNAGNADSGASGKTDSGGSSGQKGAASGGKTGEAKGASGKSENKAGKAQ</sequence>
<dbReference type="PANTHER" id="PTHR34404">
    <property type="entry name" value="REGULATORY PROTEIN, FMDB FAMILY"/>
    <property type="match status" value="1"/>
</dbReference>
<dbReference type="NCBIfam" id="TIGR02605">
    <property type="entry name" value="CxxC_CxxC_SSSS"/>
    <property type="match status" value="1"/>
</dbReference>
<dbReference type="Proteomes" id="UP001556709">
    <property type="component" value="Unassembled WGS sequence"/>
</dbReference>
<protein>
    <submittedName>
        <fullName evidence="3">Zinc ribbon domain-containing protein</fullName>
    </submittedName>
</protein>
<dbReference type="SMART" id="SM00834">
    <property type="entry name" value="CxxC_CXXC_SSSS"/>
    <property type="match status" value="1"/>
</dbReference>
<dbReference type="RefSeq" id="WP_367958988.1">
    <property type="nucleotide sequence ID" value="NZ_JBAKFK010000002.1"/>
</dbReference>
<comment type="caution">
    <text evidence="3">The sequence shown here is derived from an EMBL/GenBank/DDBJ whole genome shotgun (WGS) entry which is preliminary data.</text>
</comment>
<proteinExistence type="predicted"/>
<feature type="domain" description="Putative regulatory protein FmdB zinc ribbon" evidence="2">
    <location>
        <begin position="1"/>
        <end position="42"/>
    </location>
</feature>
<evidence type="ECO:0000256" key="1">
    <source>
        <dbReference type="SAM" id="MobiDB-lite"/>
    </source>
</evidence>
<dbReference type="EMBL" id="JBAKFM010000002">
    <property type="protein sequence ID" value="MEX0468798.1"/>
    <property type="molecule type" value="Genomic_DNA"/>
</dbReference>
<name>A0ABV3TAZ0_9GAMM</name>
<dbReference type="Pfam" id="PF09723">
    <property type="entry name" value="Zn_ribbon_8"/>
    <property type="match status" value="1"/>
</dbReference>
<feature type="compositionally biased region" description="Low complexity" evidence="1">
    <location>
        <begin position="75"/>
        <end position="86"/>
    </location>
</feature>